<organism evidence="13 14">
    <name type="scientific">Alysiella crassa</name>
    <dbReference type="NCBI Taxonomy" id="153491"/>
    <lineage>
        <taxon>Bacteria</taxon>
        <taxon>Pseudomonadati</taxon>
        <taxon>Pseudomonadota</taxon>
        <taxon>Betaproteobacteria</taxon>
        <taxon>Neisseriales</taxon>
        <taxon>Neisseriaceae</taxon>
        <taxon>Alysiella</taxon>
    </lineage>
</organism>
<dbReference type="GO" id="GO:0051087">
    <property type="term" value="F:protein-folding chaperone binding"/>
    <property type="evidence" value="ECO:0007669"/>
    <property type="project" value="InterPro"/>
</dbReference>
<accession>A0A376BMT2</accession>
<gene>
    <name evidence="10 13" type="primary">grpE</name>
    <name evidence="13" type="ORF">NCTC10283_01057</name>
</gene>
<dbReference type="AlphaFoldDB" id="A0A376BMT2"/>
<evidence type="ECO:0000256" key="8">
    <source>
        <dbReference type="ARBA" id="ARBA00072274"/>
    </source>
</evidence>
<keyword evidence="6 10" id="KW-0143">Chaperone</keyword>
<dbReference type="CDD" id="cd00446">
    <property type="entry name" value="GrpE"/>
    <property type="match status" value="1"/>
</dbReference>
<sequence>MKFNNPFRKDKTMTEQNQTPETENPEVANETHTETTPPTYEELQARVAELEGMLKDEQLRGLANEQNLRRRFQEELQATHKFAAQKFAAEMLIVKDYLEMALLDQSGNFDAMKMGVGMTLDVLKKAFETTQIKEIAPQQGDKLDPHQHQAMQEVEAADVEAGAVVSLLKKGYTMHDRVLRPAMVTTAKAVAAESSETEAE</sequence>
<proteinExistence type="inferred from homology"/>
<dbReference type="NCBIfam" id="NF010738">
    <property type="entry name" value="PRK14140.1"/>
    <property type="match status" value="1"/>
</dbReference>
<dbReference type="InterPro" id="IPR009012">
    <property type="entry name" value="GrpE_head"/>
</dbReference>
<dbReference type="GO" id="GO:0006457">
    <property type="term" value="P:protein folding"/>
    <property type="evidence" value="ECO:0007669"/>
    <property type="project" value="InterPro"/>
</dbReference>
<evidence type="ECO:0000256" key="12">
    <source>
        <dbReference type="SAM" id="MobiDB-lite"/>
    </source>
</evidence>
<evidence type="ECO:0000256" key="7">
    <source>
        <dbReference type="ARBA" id="ARBA00053401"/>
    </source>
</evidence>
<dbReference type="InterPro" id="IPR000740">
    <property type="entry name" value="GrpE"/>
</dbReference>
<dbReference type="PANTHER" id="PTHR21237">
    <property type="entry name" value="GRPE PROTEIN"/>
    <property type="match status" value="1"/>
</dbReference>
<dbReference type="Pfam" id="PF01025">
    <property type="entry name" value="GrpE"/>
    <property type="match status" value="1"/>
</dbReference>
<evidence type="ECO:0000313" key="14">
    <source>
        <dbReference type="Proteomes" id="UP000254209"/>
    </source>
</evidence>
<keyword evidence="5 10" id="KW-0346">Stress response</keyword>
<dbReference type="STRING" id="1120980.GCA_000745955_02691"/>
<dbReference type="GO" id="GO:0051082">
    <property type="term" value="F:unfolded protein binding"/>
    <property type="evidence" value="ECO:0007669"/>
    <property type="project" value="TreeGrafter"/>
</dbReference>
<reference evidence="13 14" key="1">
    <citation type="submission" date="2018-06" db="EMBL/GenBank/DDBJ databases">
        <authorList>
            <consortium name="Pathogen Informatics"/>
            <person name="Doyle S."/>
        </authorList>
    </citation>
    <scope>NUCLEOTIDE SEQUENCE [LARGE SCALE GENOMIC DNA]</scope>
    <source>
        <strain evidence="13 14">NCTC10283</strain>
    </source>
</reference>
<dbReference type="FunFam" id="2.30.22.10:FF:000001">
    <property type="entry name" value="Protein GrpE"/>
    <property type="match status" value="1"/>
</dbReference>
<evidence type="ECO:0000256" key="6">
    <source>
        <dbReference type="ARBA" id="ARBA00023186"/>
    </source>
</evidence>
<dbReference type="EMBL" id="UFSO01000002">
    <property type="protein sequence ID" value="SSY70935.1"/>
    <property type="molecule type" value="Genomic_DNA"/>
</dbReference>
<dbReference type="GO" id="GO:0000774">
    <property type="term" value="F:adenyl-nucleotide exchange factor activity"/>
    <property type="evidence" value="ECO:0007669"/>
    <property type="project" value="InterPro"/>
</dbReference>
<dbReference type="Gene3D" id="3.90.20.20">
    <property type="match status" value="1"/>
</dbReference>
<evidence type="ECO:0000256" key="2">
    <source>
        <dbReference type="ARBA" id="ARBA00009054"/>
    </source>
</evidence>
<comment type="similarity">
    <text evidence="2 10 11">Belongs to the GrpE family.</text>
</comment>
<comment type="subunit">
    <text evidence="3 10">Homodimer.</text>
</comment>
<dbReference type="PANTHER" id="PTHR21237:SF23">
    <property type="entry name" value="GRPE PROTEIN HOMOLOG, MITOCHONDRIAL"/>
    <property type="match status" value="1"/>
</dbReference>
<comment type="function">
    <text evidence="7 10">Participates actively in the response to hyperosmotic and heat shock by preventing the aggregation of stress-denatured proteins, in association with DnaK and GrpE. It is the nucleotide exchange factor for DnaK and may function as a thermosensor. Unfolded proteins bind initially to DnaJ; upon interaction with the DnaJ-bound protein, DnaK hydrolyzes its bound ATP, resulting in the formation of a stable complex. GrpE releases ADP from DnaK; ATP binding to DnaK triggers the release of the substrate protein, thus completing the reaction cycle. Several rounds of ATP-dependent interactions between DnaJ, DnaK and GrpE are required for fully efficient folding.</text>
</comment>
<feature type="region of interest" description="Disordered" evidence="12">
    <location>
        <begin position="1"/>
        <end position="40"/>
    </location>
</feature>
<dbReference type="Proteomes" id="UP000254209">
    <property type="component" value="Unassembled WGS sequence"/>
</dbReference>
<dbReference type="Gene3D" id="2.30.22.10">
    <property type="entry name" value="Head domain of nucleotide exchange factor GrpE"/>
    <property type="match status" value="1"/>
</dbReference>
<evidence type="ECO:0000256" key="5">
    <source>
        <dbReference type="ARBA" id="ARBA00023016"/>
    </source>
</evidence>
<name>A0A376BMT2_9NEIS</name>
<evidence type="ECO:0000256" key="4">
    <source>
        <dbReference type="ARBA" id="ARBA00022490"/>
    </source>
</evidence>
<evidence type="ECO:0000256" key="9">
    <source>
        <dbReference type="ARBA" id="ARBA00076414"/>
    </source>
</evidence>
<keyword evidence="14" id="KW-1185">Reference proteome</keyword>
<evidence type="ECO:0000256" key="1">
    <source>
        <dbReference type="ARBA" id="ARBA00004496"/>
    </source>
</evidence>
<protein>
    <recommendedName>
        <fullName evidence="8 10">Protein GrpE</fullName>
    </recommendedName>
    <alternativeName>
        <fullName evidence="9 10">HSP-70 cofactor</fullName>
    </alternativeName>
</protein>
<evidence type="ECO:0000313" key="13">
    <source>
        <dbReference type="EMBL" id="SSY70935.1"/>
    </source>
</evidence>
<dbReference type="HAMAP" id="MF_01151">
    <property type="entry name" value="GrpE"/>
    <property type="match status" value="1"/>
</dbReference>
<keyword evidence="4 10" id="KW-0963">Cytoplasm</keyword>
<evidence type="ECO:0000256" key="10">
    <source>
        <dbReference type="HAMAP-Rule" id="MF_01151"/>
    </source>
</evidence>
<dbReference type="SUPFAM" id="SSF51064">
    <property type="entry name" value="Head domain of nucleotide exchange factor GrpE"/>
    <property type="match status" value="1"/>
</dbReference>
<dbReference type="PRINTS" id="PR00773">
    <property type="entry name" value="GRPEPROTEIN"/>
</dbReference>
<dbReference type="NCBIfam" id="NF010737">
    <property type="entry name" value="PRK14139.1"/>
    <property type="match status" value="1"/>
</dbReference>
<dbReference type="GO" id="GO:0042803">
    <property type="term" value="F:protein homodimerization activity"/>
    <property type="evidence" value="ECO:0007669"/>
    <property type="project" value="InterPro"/>
</dbReference>
<evidence type="ECO:0000256" key="3">
    <source>
        <dbReference type="ARBA" id="ARBA00011738"/>
    </source>
</evidence>
<dbReference type="GO" id="GO:0005829">
    <property type="term" value="C:cytosol"/>
    <property type="evidence" value="ECO:0007669"/>
    <property type="project" value="TreeGrafter"/>
</dbReference>
<evidence type="ECO:0000256" key="11">
    <source>
        <dbReference type="RuleBase" id="RU004478"/>
    </source>
</evidence>
<dbReference type="InterPro" id="IPR013805">
    <property type="entry name" value="GrpE_CC"/>
</dbReference>
<dbReference type="SUPFAM" id="SSF58014">
    <property type="entry name" value="Coiled-coil domain of nucleotide exchange factor GrpE"/>
    <property type="match status" value="1"/>
</dbReference>
<comment type="subcellular location">
    <subcellularLocation>
        <location evidence="1 10">Cytoplasm</location>
    </subcellularLocation>
</comment>